<feature type="domain" description="HTH lysR-type" evidence="6">
    <location>
        <begin position="1"/>
        <end position="58"/>
    </location>
</feature>
<dbReference type="Gene3D" id="1.10.10.10">
    <property type="entry name" value="Winged helix-like DNA-binding domain superfamily/Winged helix DNA-binding domain"/>
    <property type="match status" value="1"/>
</dbReference>
<keyword evidence="3" id="KW-0238">DNA-binding</keyword>
<organism evidence="7 8">
    <name type="scientific">Phaeobacter inhibens</name>
    <dbReference type="NCBI Taxonomy" id="221822"/>
    <lineage>
        <taxon>Bacteria</taxon>
        <taxon>Pseudomonadati</taxon>
        <taxon>Pseudomonadota</taxon>
        <taxon>Alphaproteobacteria</taxon>
        <taxon>Rhodobacterales</taxon>
        <taxon>Roseobacteraceae</taxon>
        <taxon>Phaeobacter</taxon>
    </lineage>
</organism>
<keyword evidence="8" id="KW-1185">Reference proteome</keyword>
<protein>
    <submittedName>
        <fullName evidence="7">Transcriptional regulator, LysR family</fullName>
    </submittedName>
</protein>
<sequence length="302" mass="32708">MKPNHVETIVAIADAGTIRGAALVLHKSQPAVSNALKNAEDGIGARIFLREPTGMVPTEIGHEIIARSRTILNELRRLEEQVRQLQGELVGSIRLIVSPLAAIKITPQSIIAFKRKYPKVSVNIDSGQSPSAFVQLRRGDADLVIAPAPATPSEEIGLVCEHLFSDPLLFITGAGSKFADVESVPELNAAQWLMFGPKEREPIIQGYLSKLGFELENPMTCSDSVLSVMGLLAISDMVCTCPQSLFDQLKGTWDVVQVPFEVELAPVNMAVITSSTRPPTSVVMAFKEVVLKEAKSAPQFTQ</sequence>
<reference evidence="7 8" key="1">
    <citation type="journal article" date="2017" name="Genome Biol. Evol.">
        <title>Trajectories and Drivers of Genome Evolution in Surface-Associated Marine Phaeobacter.</title>
        <authorList>
            <person name="Freese H.M."/>
            <person name="Sikorski J."/>
            <person name="Bunk B."/>
            <person name="Scheuner C."/>
            <person name="Meier-Kolthoff J.P."/>
            <person name="Sproer C."/>
            <person name="Gram L."/>
            <person name="Overmann J."/>
        </authorList>
    </citation>
    <scope>NUCLEOTIDE SEQUENCE [LARGE SCALE GENOMIC DNA]</scope>
    <source>
        <strain evidence="7 8">P66</strain>
    </source>
</reference>
<dbReference type="Pfam" id="PF00126">
    <property type="entry name" value="HTH_1"/>
    <property type="match status" value="1"/>
</dbReference>
<dbReference type="InterPro" id="IPR005119">
    <property type="entry name" value="LysR_subst-bd"/>
</dbReference>
<dbReference type="EMBL" id="CP010709">
    <property type="protein sequence ID" value="AUQ97089.1"/>
    <property type="molecule type" value="Genomic_DNA"/>
</dbReference>
<keyword evidence="7" id="KW-0614">Plasmid</keyword>
<dbReference type="PANTHER" id="PTHR30126">
    <property type="entry name" value="HTH-TYPE TRANSCRIPTIONAL REGULATOR"/>
    <property type="match status" value="1"/>
</dbReference>
<dbReference type="Gene3D" id="3.40.190.290">
    <property type="match status" value="1"/>
</dbReference>
<comment type="similarity">
    <text evidence="1">Belongs to the LysR transcriptional regulatory family.</text>
</comment>
<dbReference type="CDD" id="cd05466">
    <property type="entry name" value="PBP2_LTTR_substrate"/>
    <property type="match status" value="1"/>
</dbReference>
<dbReference type="PROSITE" id="PS50931">
    <property type="entry name" value="HTH_LYSR"/>
    <property type="match status" value="1"/>
</dbReference>
<dbReference type="Pfam" id="PF03466">
    <property type="entry name" value="LysR_substrate"/>
    <property type="match status" value="1"/>
</dbReference>
<dbReference type="InterPro" id="IPR036390">
    <property type="entry name" value="WH_DNA-bd_sf"/>
</dbReference>
<geneLocation type="plasmid" evidence="7 8">
    <name>pP66_d</name>
</geneLocation>
<dbReference type="SUPFAM" id="SSF53850">
    <property type="entry name" value="Periplasmic binding protein-like II"/>
    <property type="match status" value="1"/>
</dbReference>
<evidence type="ECO:0000256" key="5">
    <source>
        <dbReference type="SAM" id="Coils"/>
    </source>
</evidence>
<name>A0ABM6RL12_9RHOB</name>
<accession>A0ABM6RL12</accession>
<evidence type="ECO:0000259" key="6">
    <source>
        <dbReference type="PROSITE" id="PS50931"/>
    </source>
</evidence>
<reference evidence="7 8" key="2">
    <citation type="journal article" date="2017" name="Int. J. Syst. Evol. Microbiol.">
        <title>Adaptation of Surface-Associated Bacteria to the Open Ocean: A Genomically Distinct Subpopulation of Phaeobacter gallaeciensis Colonizes Pacific Mesozooplankton.</title>
        <authorList>
            <person name="Freese H.M."/>
            <person name="Methner A."/>
            <person name="Overmann J."/>
        </authorList>
    </citation>
    <scope>NUCLEOTIDE SEQUENCE [LARGE SCALE GENOMIC DNA]</scope>
    <source>
        <strain evidence="7 8">P66</strain>
    </source>
</reference>
<evidence type="ECO:0000313" key="8">
    <source>
        <dbReference type="Proteomes" id="UP000236536"/>
    </source>
</evidence>
<evidence type="ECO:0000256" key="4">
    <source>
        <dbReference type="ARBA" id="ARBA00023163"/>
    </source>
</evidence>
<keyword evidence="2" id="KW-0805">Transcription regulation</keyword>
<proteinExistence type="inferred from homology"/>
<dbReference type="SUPFAM" id="SSF46785">
    <property type="entry name" value="Winged helix' DNA-binding domain"/>
    <property type="match status" value="1"/>
</dbReference>
<evidence type="ECO:0000313" key="7">
    <source>
        <dbReference type="EMBL" id="AUQ97089.1"/>
    </source>
</evidence>
<feature type="coiled-coil region" evidence="5">
    <location>
        <begin position="68"/>
        <end position="95"/>
    </location>
</feature>
<gene>
    <name evidence="7" type="primary">tdaA_2</name>
    <name evidence="7" type="ORF">PhaeoP66_04363</name>
</gene>
<keyword evidence="4" id="KW-0804">Transcription</keyword>
<evidence type="ECO:0000256" key="3">
    <source>
        <dbReference type="ARBA" id="ARBA00023125"/>
    </source>
</evidence>
<keyword evidence="5" id="KW-0175">Coiled coil</keyword>
<evidence type="ECO:0000256" key="2">
    <source>
        <dbReference type="ARBA" id="ARBA00023015"/>
    </source>
</evidence>
<dbReference type="InterPro" id="IPR000847">
    <property type="entry name" value="LysR_HTH_N"/>
</dbReference>
<evidence type="ECO:0000256" key="1">
    <source>
        <dbReference type="ARBA" id="ARBA00009437"/>
    </source>
</evidence>
<dbReference type="InterPro" id="IPR036388">
    <property type="entry name" value="WH-like_DNA-bd_sf"/>
</dbReference>
<dbReference type="Proteomes" id="UP000236536">
    <property type="component" value="Plasmid pP66_d"/>
</dbReference>
<dbReference type="PANTHER" id="PTHR30126:SF97">
    <property type="entry name" value="HTH-TYPE TRANSCRIPTIONAL REGULATOR ABGR"/>
    <property type="match status" value="1"/>
</dbReference>